<protein>
    <submittedName>
        <fullName evidence="6">Lrp/AsnC ligand binding domain-containing protein</fullName>
    </submittedName>
</protein>
<proteinExistence type="predicted"/>
<keyword evidence="3" id="KW-0804">Transcription</keyword>
<dbReference type="RefSeq" id="WP_026540192.1">
    <property type="nucleotide sequence ID" value="NZ_JBBMFV010000004.1"/>
</dbReference>
<dbReference type="PANTHER" id="PTHR30154">
    <property type="entry name" value="LEUCINE-RESPONSIVE REGULATORY PROTEIN"/>
    <property type="match status" value="1"/>
</dbReference>
<dbReference type="SUPFAM" id="SSF54909">
    <property type="entry name" value="Dimeric alpha+beta barrel"/>
    <property type="match status" value="1"/>
</dbReference>
<dbReference type="InterPro" id="IPR019888">
    <property type="entry name" value="Tscrpt_reg_AsnC-like"/>
</dbReference>
<dbReference type="InterPro" id="IPR000485">
    <property type="entry name" value="AsnC-type_HTH_dom"/>
</dbReference>
<keyword evidence="7" id="KW-1185">Reference proteome</keyword>
<dbReference type="Proteomes" id="UP001448614">
    <property type="component" value="Unassembled WGS sequence"/>
</dbReference>
<reference evidence="6 7" key="1">
    <citation type="journal article" date="2024" name="Appl. Microbiol. Biotechnol.">
        <title>Biosynthetic gene clusters with biotechnological applications in novel Antarctic isolates from Actinomycetota.</title>
        <authorList>
            <person name="Bruna P."/>
            <person name="Nunez-Montero K."/>
            <person name="Contreras M.J."/>
            <person name="Leal K."/>
            <person name="Garcia M."/>
            <person name="Abanto M."/>
            <person name="Barrientos L."/>
        </authorList>
    </citation>
    <scope>NUCLEOTIDE SEQUENCE [LARGE SCALE GENOMIC DNA]</scope>
    <source>
        <strain evidence="6 7">Se16.17</strain>
    </source>
</reference>
<dbReference type="PANTHER" id="PTHR30154:SF34">
    <property type="entry name" value="TRANSCRIPTIONAL REGULATOR AZLB"/>
    <property type="match status" value="1"/>
</dbReference>
<evidence type="ECO:0000259" key="5">
    <source>
        <dbReference type="Pfam" id="PF13404"/>
    </source>
</evidence>
<comment type="caution">
    <text evidence="6">The sequence shown here is derived from an EMBL/GenBank/DDBJ whole genome shotgun (WGS) entry which is preliminary data.</text>
</comment>
<dbReference type="InterPro" id="IPR011008">
    <property type="entry name" value="Dimeric_a/b-barrel"/>
</dbReference>
<evidence type="ECO:0000313" key="6">
    <source>
        <dbReference type="EMBL" id="MEO3942640.1"/>
    </source>
</evidence>
<feature type="domain" description="HTH asnC-type" evidence="5">
    <location>
        <begin position="4"/>
        <end position="43"/>
    </location>
</feature>
<gene>
    <name evidence="6" type="ORF">V3C41_16305</name>
</gene>
<evidence type="ECO:0000313" key="7">
    <source>
        <dbReference type="Proteomes" id="UP001448614"/>
    </source>
</evidence>
<dbReference type="Gene3D" id="3.30.70.920">
    <property type="match status" value="1"/>
</dbReference>
<feature type="domain" description="Transcription regulator AsnC/Lrp ligand binding" evidence="4">
    <location>
        <begin position="71"/>
        <end position="139"/>
    </location>
</feature>
<evidence type="ECO:0000256" key="3">
    <source>
        <dbReference type="ARBA" id="ARBA00023163"/>
    </source>
</evidence>
<dbReference type="SMART" id="SM00344">
    <property type="entry name" value="HTH_ASNC"/>
    <property type="match status" value="1"/>
</dbReference>
<dbReference type="InterPro" id="IPR019887">
    <property type="entry name" value="Tscrpt_reg_AsnC/Lrp_C"/>
</dbReference>
<organism evidence="6 7">
    <name type="scientific">Paenarthrobacter nicotinovorans</name>
    <name type="common">Arthrobacter nicotinovorans</name>
    <dbReference type="NCBI Taxonomy" id="29320"/>
    <lineage>
        <taxon>Bacteria</taxon>
        <taxon>Bacillati</taxon>
        <taxon>Actinomycetota</taxon>
        <taxon>Actinomycetes</taxon>
        <taxon>Micrococcales</taxon>
        <taxon>Micrococcaceae</taxon>
        <taxon>Paenarthrobacter</taxon>
    </lineage>
</organism>
<name>A0ABV0GVV5_PAENI</name>
<evidence type="ECO:0000256" key="2">
    <source>
        <dbReference type="ARBA" id="ARBA00023125"/>
    </source>
</evidence>
<keyword evidence="1" id="KW-0805">Transcription regulation</keyword>
<dbReference type="Pfam" id="PF01037">
    <property type="entry name" value="AsnC_trans_reg"/>
    <property type="match status" value="1"/>
</dbReference>
<dbReference type="Gene3D" id="1.10.10.10">
    <property type="entry name" value="Winged helix-like DNA-binding domain superfamily/Winged helix DNA-binding domain"/>
    <property type="match status" value="1"/>
</dbReference>
<dbReference type="InterPro" id="IPR036388">
    <property type="entry name" value="WH-like_DNA-bd_sf"/>
</dbReference>
<evidence type="ECO:0000259" key="4">
    <source>
        <dbReference type="Pfam" id="PF01037"/>
    </source>
</evidence>
<dbReference type="Pfam" id="PF13404">
    <property type="entry name" value="HTH_AsnC-type"/>
    <property type="match status" value="1"/>
</dbReference>
<evidence type="ECO:0000256" key="1">
    <source>
        <dbReference type="ARBA" id="ARBA00023015"/>
    </source>
</evidence>
<dbReference type="SUPFAM" id="SSF46785">
    <property type="entry name" value="Winged helix' DNA-binding domain"/>
    <property type="match status" value="1"/>
</dbReference>
<sequence>MLVDALDAKIVRFFTDSPRSSVLEASRVLKVARATVQSRIDRMIENGVIGSWVPQPDPASFGFPVVAFCSVTITQEIGHDAIIESLGAIPEIIEVHTVTGNSDLMVRIAARSNPDMQRVLDAMIATKSVVRCSSVIVLNSHIQGRTLPLMEAAAKAV</sequence>
<dbReference type="EMBL" id="JBBMFV010000004">
    <property type="protein sequence ID" value="MEO3942640.1"/>
    <property type="molecule type" value="Genomic_DNA"/>
</dbReference>
<keyword evidence="2" id="KW-0238">DNA-binding</keyword>
<dbReference type="InterPro" id="IPR036390">
    <property type="entry name" value="WH_DNA-bd_sf"/>
</dbReference>
<accession>A0ABV0GVV5</accession>